<feature type="transmembrane region" description="Helical" evidence="4">
    <location>
        <begin position="159"/>
        <end position="182"/>
    </location>
</feature>
<feature type="compositionally biased region" description="Pro residues" evidence="3">
    <location>
        <begin position="405"/>
        <end position="420"/>
    </location>
</feature>
<feature type="signal peptide" evidence="5">
    <location>
        <begin position="1"/>
        <end position="24"/>
    </location>
</feature>
<comment type="similarity">
    <text evidence="1">Belongs to the formin-like family. Class-I subfamily.</text>
</comment>
<evidence type="ECO:0000256" key="5">
    <source>
        <dbReference type="SAM" id="SignalP"/>
    </source>
</evidence>
<dbReference type="PANTHER" id="PTHR23213:SF177">
    <property type="entry name" value="FORMIN-LIKE PROTEIN 11"/>
    <property type="match status" value="1"/>
</dbReference>
<feature type="region of interest" description="Disordered" evidence="3">
    <location>
        <begin position="96"/>
        <end position="153"/>
    </location>
</feature>
<feature type="region of interest" description="Disordered" evidence="3">
    <location>
        <begin position="402"/>
        <end position="520"/>
    </location>
</feature>
<dbReference type="InterPro" id="IPR042201">
    <property type="entry name" value="FH2_Formin_sf"/>
</dbReference>
<dbReference type="EMBL" id="BPVZ01000050">
    <property type="protein sequence ID" value="GKV18537.1"/>
    <property type="molecule type" value="Genomic_DNA"/>
</dbReference>
<organism evidence="7 8">
    <name type="scientific">Rubroshorea leprosula</name>
    <dbReference type="NCBI Taxonomy" id="152421"/>
    <lineage>
        <taxon>Eukaryota</taxon>
        <taxon>Viridiplantae</taxon>
        <taxon>Streptophyta</taxon>
        <taxon>Embryophyta</taxon>
        <taxon>Tracheophyta</taxon>
        <taxon>Spermatophyta</taxon>
        <taxon>Magnoliopsida</taxon>
        <taxon>eudicotyledons</taxon>
        <taxon>Gunneridae</taxon>
        <taxon>Pentapetalae</taxon>
        <taxon>rosids</taxon>
        <taxon>malvids</taxon>
        <taxon>Malvales</taxon>
        <taxon>Dipterocarpaceae</taxon>
        <taxon>Rubroshorea</taxon>
    </lineage>
</organism>
<evidence type="ECO:0000313" key="7">
    <source>
        <dbReference type="EMBL" id="GKV18537.1"/>
    </source>
</evidence>
<dbReference type="AlphaFoldDB" id="A0AAV5JXR1"/>
<gene>
    <name evidence="7" type="ORF">SLEP1_g28901</name>
</gene>
<keyword evidence="8" id="KW-1185">Reference proteome</keyword>
<evidence type="ECO:0000256" key="3">
    <source>
        <dbReference type="SAM" id="MobiDB-lite"/>
    </source>
</evidence>
<evidence type="ECO:0000256" key="2">
    <source>
        <dbReference type="RuleBase" id="RU361260"/>
    </source>
</evidence>
<keyword evidence="5" id="KW-0732">Signal</keyword>
<evidence type="ECO:0000256" key="4">
    <source>
        <dbReference type="SAM" id="Phobius"/>
    </source>
</evidence>
<feature type="compositionally biased region" description="Basic residues" evidence="3">
    <location>
        <begin position="201"/>
        <end position="215"/>
    </location>
</feature>
<dbReference type="SMART" id="SM00498">
    <property type="entry name" value="FH2"/>
    <property type="match status" value="1"/>
</dbReference>
<dbReference type="PANTHER" id="PTHR23213">
    <property type="entry name" value="FORMIN-RELATED"/>
    <property type="match status" value="1"/>
</dbReference>
<evidence type="ECO:0000259" key="6">
    <source>
        <dbReference type="PROSITE" id="PS51444"/>
    </source>
</evidence>
<feature type="compositionally biased region" description="Basic residues" evidence="3">
    <location>
        <begin position="132"/>
        <end position="147"/>
    </location>
</feature>
<dbReference type="PROSITE" id="PS51444">
    <property type="entry name" value="FH2"/>
    <property type="match status" value="1"/>
</dbReference>
<dbReference type="GO" id="GO:0051015">
    <property type="term" value="F:actin filament binding"/>
    <property type="evidence" value="ECO:0007669"/>
    <property type="project" value="InterPro"/>
</dbReference>
<sequence>MGSGTVHMMLNMFIIFMLFLSLQSTSVLIADASLDAAEEFSKLHGLQQFYFMEERGRNQNSIQKVSGEDENEQKASLILQKFRGLLGIKRFRRTPPSWDAEPVSPSPSPSPSIAVETPSPAPAPAMPFPAHAHPHSPRSSPHHHKIQKQSTEKGRVRRVLVPVIVSAGAAFIACALGLLCICRKFRRNRQKSAKTMSQYSKKGRIRFRGKSKHKSSQNSSSKVSLNPSVDLFYLRSLGVDLEQQTTCYEQTTEIVNASSSSSNLSPPGYTLHEGEGSKKQLITAESDIASSSSTKEIMSVHEDVESIRCESDGGNFSSDNKIIPIECHSSDDESFHSFGDSNSSQVRLSNASAGSLSDATENPSNTVPKVSTTPLHSSACSPMPQATPEHISVHCYPDCQNNFRSPPPPPTPPPPPPLPPNMHRSPLFSSSSSSPQQSLTPSRKPDSLLGSNINQAQQSDSPPSPQIPSGPTLSPRIPPPPCPPSFLKRNDNSVKGPPPPPSQFPPYAAVGKDGAPLPKLKPLHWDKVRAAPDRSMVWDKLRSSSFELDEEMIESLFGYNIQNSTKNDESQSKTPSPSKQLLEPKRLQNITILLKALNATAEKVCDALMQGDGLVLQQLEALVKMVPTKEEEAKLSSYKGNINELGSAEKFVKVLLGIPFAFLRAEAMLYRETFEDEVVHLKNSFSMLEEACKELRSSRLFLKLLEAVLKTGNRMNVGTIRGGARAFKLDALLKLSDVKGTDGKTTLLHFVVQEIIRTEGIRVSDSIMGKINQKNKAKTVEEKEEDYRRMGLDLVSGLTTELYHVKKTATLDLDVLASSVSNLYDGMSKLKHLVQQELSADDEKGMNFINSMNSFMNHAEKNLKGLKEDEDRVLLHVREITEYFHGNVSKDEANPLRIFVIVRDFLGMLDQVCKELRSSRVPSNPNPLAPFR</sequence>
<dbReference type="Proteomes" id="UP001054252">
    <property type="component" value="Unassembled WGS sequence"/>
</dbReference>
<reference evidence="7 8" key="1">
    <citation type="journal article" date="2021" name="Commun. Biol.">
        <title>The genome of Shorea leprosula (Dipterocarpaceae) highlights the ecological relevance of drought in aseasonal tropical rainforests.</title>
        <authorList>
            <person name="Ng K.K.S."/>
            <person name="Kobayashi M.J."/>
            <person name="Fawcett J.A."/>
            <person name="Hatakeyama M."/>
            <person name="Paape T."/>
            <person name="Ng C.H."/>
            <person name="Ang C.C."/>
            <person name="Tnah L.H."/>
            <person name="Lee C.T."/>
            <person name="Nishiyama T."/>
            <person name="Sese J."/>
            <person name="O'Brien M.J."/>
            <person name="Copetti D."/>
            <person name="Mohd Noor M.I."/>
            <person name="Ong R.C."/>
            <person name="Putra M."/>
            <person name="Sireger I.Z."/>
            <person name="Indrioko S."/>
            <person name="Kosugi Y."/>
            <person name="Izuno A."/>
            <person name="Isagi Y."/>
            <person name="Lee S.L."/>
            <person name="Shimizu K.K."/>
        </authorList>
    </citation>
    <scope>NUCLEOTIDE SEQUENCE [LARGE SCALE GENOMIC DNA]</scope>
    <source>
        <strain evidence="7">214</strain>
    </source>
</reference>
<evidence type="ECO:0000313" key="8">
    <source>
        <dbReference type="Proteomes" id="UP001054252"/>
    </source>
</evidence>
<keyword evidence="4" id="KW-0472">Membrane</keyword>
<evidence type="ECO:0000256" key="1">
    <source>
        <dbReference type="ARBA" id="ARBA00025793"/>
    </source>
</evidence>
<dbReference type="Gene3D" id="1.20.58.2220">
    <property type="entry name" value="Formin, FH2 domain"/>
    <property type="match status" value="1"/>
</dbReference>
<name>A0AAV5JXR1_9ROSI</name>
<feature type="chain" id="PRO_5043686048" description="Formin-like protein" evidence="5">
    <location>
        <begin position="25"/>
        <end position="932"/>
    </location>
</feature>
<dbReference type="Pfam" id="PF02181">
    <property type="entry name" value="FH2"/>
    <property type="match status" value="1"/>
</dbReference>
<dbReference type="InterPro" id="IPR015425">
    <property type="entry name" value="FH2_Formin"/>
</dbReference>
<dbReference type="GO" id="GO:0045010">
    <property type="term" value="P:actin nucleation"/>
    <property type="evidence" value="ECO:0007669"/>
    <property type="project" value="InterPro"/>
</dbReference>
<protein>
    <recommendedName>
        <fullName evidence="2">Formin-like protein</fullName>
    </recommendedName>
</protein>
<feature type="compositionally biased region" description="Low complexity" evidence="3">
    <location>
        <begin position="425"/>
        <end position="442"/>
    </location>
</feature>
<dbReference type="SUPFAM" id="SSF101447">
    <property type="entry name" value="Formin homology 2 domain (FH2 domain)"/>
    <property type="match status" value="1"/>
</dbReference>
<keyword evidence="4" id="KW-1133">Transmembrane helix</keyword>
<keyword evidence="4" id="KW-0812">Transmembrane</keyword>
<feature type="compositionally biased region" description="Polar residues" evidence="3">
    <location>
        <begin position="339"/>
        <end position="380"/>
    </location>
</feature>
<accession>A0AAV5JXR1</accession>
<dbReference type="InterPro" id="IPR027643">
    <property type="entry name" value="Formin-like_plant"/>
</dbReference>
<proteinExistence type="inferred from homology"/>
<feature type="region of interest" description="Disordered" evidence="3">
    <location>
        <begin position="191"/>
        <end position="223"/>
    </location>
</feature>
<comment type="caution">
    <text evidence="7">The sequence shown here is derived from an EMBL/GenBank/DDBJ whole genome shotgun (WGS) entry which is preliminary data.</text>
</comment>
<feature type="domain" description="FH2" evidence="6">
    <location>
        <begin position="510"/>
        <end position="932"/>
    </location>
</feature>
<feature type="region of interest" description="Disordered" evidence="3">
    <location>
        <begin position="333"/>
        <end position="386"/>
    </location>
</feature>